<dbReference type="RefSeq" id="WP_115369759.1">
    <property type="nucleotide sequence ID" value="NZ_UGPZ01000003.1"/>
</dbReference>
<proteinExistence type="predicted"/>
<dbReference type="EMBL" id="UGPZ01000003">
    <property type="protein sequence ID" value="STY93429.1"/>
    <property type="molecule type" value="Genomic_DNA"/>
</dbReference>
<dbReference type="AlphaFoldDB" id="A0A378PY41"/>
<evidence type="ECO:0000313" key="1">
    <source>
        <dbReference type="EMBL" id="STY93429.1"/>
    </source>
</evidence>
<protein>
    <recommendedName>
        <fullName evidence="3">Head decoration protein</fullName>
    </recommendedName>
</protein>
<organism evidence="1 2">
    <name type="scientific">Moraxella bovis</name>
    <dbReference type="NCBI Taxonomy" id="476"/>
    <lineage>
        <taxon>Bacteria</taxon>
        <taxon>Pseudomonadati</taxon>
        <taxon>Pseudomonadota</taxon>
        <taxon>Gammaproteobacteria</taxon>
        <taxon>Moraxellales</taxon>
        <taxon>Moraxellaceae</taxon>
        <taxon>Moraxella</taxon>
    </lineage>
</organism>
<name>A0A378PY41_MORBO</name>
<accession>A0A378PY41</accession>
<evidence type="ECO:0008006" key="3">
    <source>
        <dbReference type="Google" id="ProtNLM"/>
    </source>
</evidence>
<reference evidence="1 2" key="1">
    <citation type="submission" date="2018-06" db="EMBL/GenBank/DDBJ databases">
        <authorList>
            <consortium name="Pathogen Informatics"/>
            <person name="Doyle S."/>
        </authorList>
    </citation>
    <scope>NUCLEOTIDE SEQUENCE [LARGE SCALE GENOMIC DNA]</scope>
    <source>
        <strain evidence="1 2">NCTC9426</strain>
    </source>
</reference>
<gene>
    <name evidence="1" type="ORF">NCTC9426_02159</name>
</gene>
<sequence length="122" mass="13358">MIKQDISYTSEPNLVIGDGVQTDSVVPTTGTNYKRGDLLVVSDKNVATHSADGTDWHVICAVDVTAEQVEQHLNAKKEIPVYTQGEINVEAVRLQGVLLTEEQRTQARARANTATAIELRQI</sequence>
<dbReference type="Proteomes" id="UP000254133">
    <property type="component" value="Unassembled WGS sequence"/>
</dbReference>
<evidence type="ECO:0000313" key="2">
    <source>
        <dbReference type="Proteomes" id="UP000254133"/>
    </source>
</evidence>